<dbReference type="Gene3D" id="2.170.270.10">
    <property type="entry name" value="SET domain"/>
    <property type="match status" value="1"/>
</dbReference>
<evidence type="ECO:0000259" key="2">
    <source>
        <dbReference type="Pfam" id="PF00856"/>
    </source>
</evidence>
<keyword evidence="4" id="KW-1185">Reference proteome</keyword>
<feature type="domain" description="SET" evidence="2">
    <location>
        <begin position="87"/>
        <end position="174"/>
    </location>
</feature>
<dbReference type="InterPro" id="IPR001214">
    <property type="entry name" value="SET_dom"/>
</dbReference>
<comment type="caution">
    <text evidence="3">The sequence shown here is derived from an EMBL/GenBank/DDBJ whole genome shotgun (WGS) entry which is preliminary data.</text>
</comment>
<dbReference type="EMBL" id="JAUYZG010000006">
    <property type="protein sequence ID" value="KAK2905456.1"/>
    <property type="molecule type" value="Genomic_DNA"/>
</dbReference>
<dbReference type="InterPro" id="IPR046341">
    <property type="entry name" value="SET_dom_sf"/>
</dbReference>
<dbReference type="AlphaFoldDB" id="A0AA88TTM4"/>
<feature type="region of interest" description="Disordered" evidence="1">
    <location>
        <begin position="179"/>
        <end position="233"/>
    </location>
</feature>
<dbReference type="Proteomes" id="UP001187343">
    <property type="component" value="Unassembled WGS sequence"/>
</dbReference>
<protein>
    <recommendedName>
        <fullName evidence="2">SET domain-containing protein</fullName>
    </recommendedName>
</protein>
<evidence type="ECO:0000256" key="1">
    <source>
        <dbReference type="SAM" id="MobiDB-lite"/>
    </source>
</evidence>
<evidence type="ECO:0000313" key="3">
    <source>
        <dbReference type="EMBL" id="KAK2905456.1"/>
    </source>
</evidence>
<dbReference type="Pfam" id="PF00856">
    <property type="entry name" value="SET"/>
    <property type="match status" value="1"/>
</dbReference>
<feature type="compositionally biased region" description="Polar residues" evidence="1">
    <location>
        <begin position="193"/>
        <end position="204"/>
    </location>
</feature>
<gene>
    <name evidence="3" type="ORF">Q8A67_007255</name>
</gene>
<evidence type="ECO:0000313" key="4">
    <source>
        <dbReference type="Proteomes" id="UP001187343"/>
    </source>
</evidence>
<dbReference type="SUPFAM" id="SSF82199">
    <property type="entry name" value="SET domain"/>
    <property type="match status" value="1"/>
</dbReference>
<accession>A0AA88TTM4</accession>
<reference evidence="3" key="1">
    <citation type="submission" date="2023-08" db="EMBL/GenBank/DDBJ databases">
        <title>Chromosome-level Genome Assembly of mud carp (Cirrhinus molitorella).</title>
        <authorList>
            <person name="Liu H."/>
        </authorList>
    </citation>
    <scope>NUCLEOTIDE SEQUENCE</scope>
    <source>
        <strain evidence="3">Prfri</strain>
        <tissue evidence="3">Muscle</tissue>
    </source>
</reference>
<organism evidence="3 4">
    <name type="scientific">Cirrhinus molitorella</name>
    <name type="common">mud carp</name>
    <dbReference type="NCBI Taxonomy" id="172907"/>
    <lineage>
        <taxon>Eukaryota</taxon>
        <taxon>Metazoa</taxon>
        <taxon>Chordata</taxon>
        <taxon>Craniata</taxon>
        <taxon>Vertebrata</taxon>
        <taxon>Euteleostomi</taxon>
        <taxon>Actinopterygii</taxon>
        <taxon>Neopterygii</taxon>
        <taxon>Teleostei</taxon>
        <taxon>Ostariophysi</taxon>
        <taxon>Cypriniformes</taxon>
        <taxon>Cyprinidae</taxon>
        <taxon>Labeoninae</taxon>
        <taxon>Labeonini</taxon>
        <taxon>Cirrhinus</taxon>
    </lineage>
</organism>
<proteinExistence type="predicted"/>
<name>A0AA88TTM4_9TELE</name>
<sequence>MTDKLTGRKSSVLQDIWAGKIGGRIWSKIGPYKLFSMDLERLRPGEELESEFAEAILTGGNLRFPCDPDAIAVMREDIGQRLLNESGRGVIATQPVDPGAFVLEYRGELITAEESRMRSYNDLENTFLFEYEWQQRHWCSYIHPKGSFQSHSPSVVTSPSTAASTEFSPAIYYFKTETTPITGTSRPRPGVTSEVTPVSNTSPRDSPISVPGNPEDVLRGITEADEGERRTDF</sequence>